<dbReference type="PROSITE" id="PS51450">
    <property type="entry name" value="LRR"/>
    <property type="match status" value="1"/>
</dbReference>
<evidence type="ECO:0000256" key="8">
    <source>
        <dbReference type="ARBA" id="ARBA00022989"/>
    </source>
</evidence>
<keyword evidence="11" id="KW-0325">Glycoprotein</keyword>
<comment type="subcellular location">
    <subcellularLocation>
        <location evidence="1">Cell membrane</location>
        <topology evidence="1">Single-pass type I membrane protein</topology>
    </subcellularLocation>
</comment>
<keyword evidence="7" id="KW-0677">Repeat</keyword>
<reference evidence="14 15" key="1">
    <citation type="submission" date="2020-02" db="EMBL/GenBank/DDBJ databases">
        <authorList>
            <person name="Ma Q."/>
            <person name="Huang Y."/>
            <person name="Song X."/>
            <person name="Pei D."/>
        </authorList>
    </citation>
    <scope>NUCLEOTIDE SEQUENCE [LARGE SCALE GENOMIC DNA]</scope>
    <source>
        <strain evidence="14">Sxm20200214</strain>
        <tissue evidence="14">Leaf</tissue>
    </source>
</reference>
<dbReference type="FunFam" id="3.80.10.10:FF:000213">
    <property type="entry name" value="Tyrosine-sulfated glycopeptide receptor 1"/>
    <property type="match status" value="1"/>
</dbReference>
<dbReference type="InterPro" id="IPR003591">
    <property type="entry name" value="Leu-rich_rpt_typical-subtyp"/>
</dbReference>
<feature type="domain" description="Leucine-rich repeat-containing N-terminal plant-type" evidence="13">
    <location>
        <begin position="27"/>
        <end position="78"/>
    </location>
</feature>
<gene>
    <name evidence="14" type="ORF">Bca52824_065559</name>
</gene>
<evidence type="ECO:0000256" key="10">
    <source>
        <dbReference type="ARBA" id="ARBA00023170"/>
    </source>
</evidence>
<feature type="signal peptide" evidence="12">
    <location>
        <begin position="1"/>
        <end position="20"/>
    </location>
</feature>
<proteinExistence type="inferred from homology"/>
<accession>A0A8X7UA39</accession>
<organism evidence="14 15">
    <name type="scientific">Brassica carinata</name>
    <name type="common">Ethiopian mustard</name>
    <name type="synonym">Abyssinian cabbage</name>
    <dbReference type="NCBI Taxonomy" id="52824"/>
    <lineage>
        <taxon>Eukaryota</taxon>
        <taxon>Viridiplantae</taxon>
        <taxon>Streptophyta</taxon>
        <taxon>Embryophyta</taxon>
        <taxon>Tracheophyta</taxon>
        <taxon>Spermatophyta</taxon>
        <taxon>Magnoliopsida</taxon>
        <taxon>eudicotyledons</taxon>
        <taxon>Gunneridae</taxon>
        <taxon>Pentapetalae</taxon>
        <taxon>rosids</taxon>
        <taxon>malvids</taxon>
        <taxon>Brassicales</taxon>
        <taxon>Brassicaceae</taxon>
        <taxon>Brassiceae</taxon>
        <taxon>Brassica</taxon>
    </lineage>
</organism>
<dbReference type="Pfam" id="PF08263">
    <property type="entry name" value="LRRNT_2"/>
    <property type="match status" value="1"/>
</dbReference>
<evidence type="ECO:0000256" key="1">
    <source>
        <dbReference type="ARBA" id="ARBA00004251"/>
    </source>
</evidence>
<dbReference type="SMART" id="SM00369">
    <property type="entry name" value="LRR_TYP"/>
    <property type="match status" value="7"/>
</dbReference>
<dbReference type="Pfam" id="PF00560">
    <property type="entry name" value="LRR_1"/>
    <property type="match status" value="5"/>
</dbReference>
<keyword evidence="9" id="KW-0472">Membrane</keyword>
<evidence type="ECO:0000256" key="2">
    <source>
        <dbReference type="ARBA" id="ARBA00009592"/>
    </source>
</evidence>
<keyword evidence="10" id="KW-0675">Receptor</keyword>
<dbReference type="InterPro" id="IPR013210">
    <property type="entry name" value="LRR_N_plant-typ"/>
</dbReference>
<dbReference type="Gene3D" id="3.80.10.10">
    <property type="entry name" value="Ribonuclease Inhibitor"/>
    <property type="match status" value="5"/>
</dbReference>
<dbReference type="FunFam" id="3.80.10.10:FF:000095">
    <property type="entry name" value="LRR receptor-like serine/threonine-protein kinase GSO1"/>
    <property type="match status" value="1"/>
</dbReference>
<evidence type="ECO:0000256" key="6">
    <source>
        <dbReference type="ARBA" id="ARBA00022729"/>
    </source>
</evidence>
<dbReference type="OrthoDB" id="1394818at2759"/>
<name>A0A8X7UA39_BRACI</name>
<keyword evidence="5" id="KW-0812">Transmembrane</keyword>
<dbReference type="EMBL" id="JAAMPC010000013">
    <property type="protein sequence ID" value="KAG2271004.1"/>
    <property type="molecule type" value="Genomic_DNA"/>
</dbReference>
<dbReference type="AlphaFoldDB" id="A0A8X7UA39"/>
<evidence type="ECO:0000256" key="7">
    <source>
        <dbReference type="ARBA" id="ARBA00022737"/>
    </source>
</evidence>
<feature type="chain" id="PRO_5036477126" description="Leucine-rich repeat-containing N-terminal plant-type domain-containing protein" evidence="12">
    <location>
        <begin position="21"/>
        <end position="895"/>
    </location>
</feature>
<comment type="similarity">
    <text evidence="2">Belongs to the RLP family.</text>
</comment>
<evidence type="ECO:0000256" key="12">
    <source>
        <dbReference type="SAM" id="SignalP"/>
    </source>
</evidence>
<evidence type="ECO:0000313" key="14">
    <source>
        <dbReference type="EMBL" id="KAG2271004.1"/>
    </source>
</evidence>
<dbReference type="InterPro" id="IPR046956">
    <property type="entry name" value="RLP23-like"/>
</dbReference>
<dbReference type="PANTHER" id="PTHR48061:SF46">
    <property type="entry name" value="LEUCINE-RICH REPEAT-CONTAINING N-TERMINAL PLANT-TYPE DOMAIN-CONTAINING PROTEIN"/>
    <property type="match status" value="1"/>
</dbReference>
<evidence type="ECO:0000313" key="15">
    <source>
        <dbReference type="Proteomes" id="UP000886595"/>
    </source>
</evidence>
<dbReference type="PRINTS" id="PR00019">
    <property type="entry name" value="LEURICHRPT"/>
</dbReference>
<evidence type="ECO:0000259" key="13">
    <source>
        <dbReference type="Pfam" id="PF08263"/>
    </source>
</evidence>
<evidence type="ECO:0000256" key="11">
    <source>
        <dbReference type="ARBA" id="ARBA00023180"/>
    </source>
</evidence>
<dbReference type="SUPFAM" id="SSF52058">
    <property type="entry name" value="L domain-like"/>
    <property type="match status" value="3"/>
</dbReference>
<keyword evidence="4" id="KW-0433">Leucine-rich repeat</keyword>
<sequence>MIGTIFLLFFYISSSSYTYASLTLCRPDQRDALLEFKSEFNDEGIQGAWTSFCVTSSPKRKSWENNTDCCYWDGITCDANSGVVIGLDLSSSCLHGHFKPNSSLFRLQYLRSLNLAYNDFNASSIPTRINELMGLQRLDLSYTSFSGKIPTEILHLTKLVSLDLSSIFMYPQTLSSPGKPFLSQLAQNLTNLRQLDLSHVNLSSEIPQVMMSNLTSLRSIRLHDCNLFGKFPRLSPTIRSIDLSVNPNLESSLPEFDANNSLVYLDVTDTSLSGKIPFSIGNLSHLNILDLGYNNLAGEVPSSFQNLNRMTDLFLVNNKLSGKIPTALFNLTKLSVLKLASNQFTGTLPLNITSLSNLNVFHAASNSFVGTIPSTFFNIPSLVSLDLGDNQFSGPLEIGNISSMSKLQSLDLSKNNLTGAIPTSISKLVSLVSLDLSYFNIRGPLDIGIFWHLKSLQQLTLSHINTTTSIDLNAVLSLPLKSLYILDLSGSHVAVENTSSVSTVSSQQLENVYLSGCGITVFPELIRSLQYIFIIDLSNNNIKGQVPAWLWRVATNVNLSNNTISGFKEFPKDLFSRRAIKTLYLSNNNFSKEIPRSIFLNLANNHLSGKLADIFANECILRSLNVGHNQLVGELPRSLLDCSSLEVLNMEHNRINDTFPFWLESLPNLHILVLRSNEFHGSLQYHPKVASFYPQLRIIDISHNDFTGTLPSDLFMYWQAMHSERDGSQLEYIGQGPYYHDSIVLMNKGIEMEYTMILTIFTSIDISGNRLQGIIPGSIGQVKAVIVLNLSSNGFVGNIPSSLANLNQLESLDLSHNKLSGHIPPDLGQWTSLSTIRVSHNKLVGVIPTSTQFQTQNASGFEDNVGLCGPPLDHVELGMMIRRLHNKRRMIKKKC</sequence>
<evidence type="ECO:0000256" key="5">
    <source>
        <dbReference type="ARBA" id="ARBA00022692"/>
    </source>
</evidence>
<keyword evidence="8" id="KW-1133">Transmembrane helix</keyword>
<evidence type="ECO:0000256" key="9">
    <source>
        <dbReference type="ARBA" id="ARBA00023136"/>
    </source>
</evidence>
<dbReference type="PANTHER" id="PTHR48061">
    <property type="entry name" value="LEUCINE-RICH REPEAT RECEPTOR PROTEIN KINASE EMS1-LIKE-RELATED"/>
    <property type="match status" value="1"/>
</dbReference>
<dbReference type="Pfam" id="PF13855">
    <property type="entry name" value="LRR_8"/>
    <property type="match status" value="3"/>
</dbReference>
<evidence type="ECO:0000256" key="4">
    <source>
        <dbReference type="ARBA" id="ARBA00022614"/>
    </source>
</evidence>
<dbReference type="GO" id="GO:0005886">
    <property type="term" value="C:plasma membrane"/>
    <property type="evidence" value="ECO:0007669"/>
    <property type="project" value="UniProtKB-SubCell"/>
</dbReference>
<dbReference type="InterPro" id="IPR032675">
    <property type="entry name" value="LRR_dom_sf"/>
</dbReference>
<dbReference type="Proteomes" id="UP000886595">
    <property type="component" value="Unassembled WGS sequence"/>
</dbReference>
<protein>
    <recommendedName>
        <fullName evidence="13">Leucine-rich repeat-containing N-terminal plant-type domain-containing protein</fullName>
    </recommendedName>
</protein>
<keyword evidence="6 12" id="KW-0732">Signal</keyword>
<dbReference type="FunFam" id="3.80.10.10:FF:001166">
    <property type="entry name" value="Cf2-like protein"/>
    <property type="match status" value="1"/>
</dbReference>
<keyword evidence="3" id="KW-1003">Cell membrane</keyword>
<comment type="caution">
    <text evidence="14">The sequence shown here is derived from an EMBL/GenBank/DDBJ whole genome shotgun (WGS) entry which is preliminary data.</text>
</comment>
<evidence type="ECO:0000256" key="3">
    <source>
        <dbReference type="ARBA" id="ARBA00022475"/>
    </source>
</evidence>
<keyword evidence="15" id="KW-1185">Reference proteome</keyword>
<dbReference type="InterPro" id="IPR001611">
    <property type="entry name" value="Leu-rich_rpt"/>
</dbReference>